<organism evidence="4 5">
    <name type="scientific">Chitinophaga pollutisoli</name>
    <dbReference type="NCBI Taxonomy" id="3133966"/>
    <lineage>
        <taxon>Bacteria</taxon>
        <taxon>Pseudomonadati</taxon>
        <taxon>Bacteroidota</taxon>
        <taxon>Chitinophagia</taxon>
        <taxon>Chitinophagales</taxon>
        <taxon>Chitinophagaceae</taxon>
        <taxon>Chitinophaga</taxon>
    </lineage>
</organism>
<keyword evidence="1" id="KW-0808">Transferase</keyword>
<evidence type="ECO:0000259" key="2">
    <source>
        <dbReference type="Pfam" id="PF00535"/>
    </source>
</evidence>
<dbReference type="CDD" id="cd06420">
    <property type="entry name" value="GT2_Chondriotin_Pol_N"/>
    <property type="match status" value="1"/>
</dbReference>
<dbReference type="Pfam" id="PF02709">
    <property type="entry name" value="Glyco_transf_7C"/>
    <property type="match status" value="1"/>
</dbReference>
<evidence type="ECO:0000256" key="1">
    <source>
        <dbReference type="ARBA" id="ARBA00022679"/>
    </source>
</evidence>
<name>A0ABZ2YS45_9BACT</name>
<keyword evidence="5" id="KW-1185">Reference proteome</keyword>
<dbReference type="PANTHER" id="PTHR43685">
    <property type="entry name" value="GLYCOSYLTRANSFERASE"/>
    <property type="match status" value="1"/>
</dbReference>
<dbReference type="SUPFAM" id="SSF53448">
    <property type="entry name" value="Nucleotide-diphospho-sugar transferases"/>
    <property type="match status" value="1"/>
</dbReference>
<dbReference type="InterPro" id="IPR001173">
    <property type="entry name" value="Glyco_trans_2-like"/>
</dbReference>
<dbReference type="PANTHER" id="PTHR43685:SF3">
    <property type="entry name" value="SLR2126 PROTEIN"/>
    <property type="match status" value="1"/>
</dbReference>
<sequence length="266" mass="30470">MQNRSFTVGLLISTYNWPKALEAVLKSVMRQSRMPDEIIIADDGSGAATESVIRKYAALMGIPFRHAWHKDDGFRKSIILNKAVKLSESDYIIEIDGDIVLHPRFVEDHVRHAQKGVFIQGARTMVEENRTKGILRTGDFDTIFFFTPGISNRFNSLRIPLLSWLFQLSRQDATKTRGCNLAFWREDFIAVNGYNNTFSGWGSEDNEFAARLINAGIKKVRLKLAANCYHLHHKCNSKSEVEANEYRYMETIRYNMISCMNGYAEV</sequence>
<feature type="domain" description="Glycosyltransferase 2-like" evidence="2">
    <location>
        <begin position="11"/>
        <end position="139"/>
    </location>
</feature>
<dbReference type="Gene3D" id="3.90.550.10">
    <property type="entry name" value="Spore Coat Polysaccharide Biosynthesis Protein SpsA, Chain A"/>
    <property type="match status" value="1"/>
</dbReference>
<dbReference type="RefSeq" id="WP_341836978.1">
    <property type="nucleotide sequence ID" value="NZ_CP149822.1"/>
</dbReference>
<evidence type="ECO:0000259" key="3">
    <source>
        <dbReference type="Pfam" id="PF02709"/>
    </source>
</evidence>
<evidence type="ECO:0000313" key="4">
    <source>
        <dbReference type="EMBL" id="WZN42142.1"/>
    </source>
</evidence>
<dbReference type="InterPro" id="IPR027791">
    <property type="entry name" value="Galactosyl_T_C"/>
</dbReference>
<gene>
    <name evidence="4" type="ORF">WJU16_03715</name>
</gene>
<dbReference type="Pfam" id="PF00535">
    <property type="entry name" value="Glycos_transf_2"/>
    <property type="match status" value="1"/>
</dbReference>
<feature type="domain" description="Galactosyltransferase C-terminal" evidence="3">
    <location>
        <begin position="172"/>
        <end position="234"/>
    </location>
</feature>
<dbReference type="Proteomes" id="UP001485459">
    <property type="component" value="Chromosome"/>
</dbReference>
<dbReference type="EMBL" id="CP149822">
    <property type="protein sequence ID" value="WZN42142.1"/>
    <property type="molecule type" value="Genomic_DNA"/>
</dbReference>
<dbReference type="InterPro" id="IPR029044">
    <property type="entry name" value="Nucleotide-diphossugar_trans"/>
</dbReference>
<proteinExistence type="predicted"/>
<evidence type="ECO:0000313" key="5">
    <source>
        <dbReference type="Proteomes" id="UP001485459"/>
    </source>
</evidence>
<reference evidence="5" key="1">
    <citation type="submission" date="2024-03" db="EMBL/GenBank/DDBJ databases">
        <title>Chitinophaga horti sp. nov., isolated from garden soil.</title>
        <authorList>
            <person name="Lee D.S."/>
            <person name="Han D.M."/>
            <person name="Baek J.H."/>
            <person name="Choi D.G."/>
            <person name="Jeon J.H."/>
            <person name="Jeon C.O."/>
        </authorList>
    </citation>
    <scope>NUCLEOTIDE SEQUENCE [LARGE SCALE GENOMIC DNA]</scope>
    <source>
        <strain evidence="5">GPA1</strain>
    </source>
</reference>
<dbReference type="InterPro" id="IPR050834">
    <property type="entry name" value="Glycosyltransf_2"/>
</dbReference>
<protein>
    <submittedName>
        <fullName evidence="4">Glycosyltransferase family 2 protein</fullName>
    </submittedName>
</protein>
<accession>A0ABZ2YS45</accession>